<dbReference type="GO" id="GO:0046872">
    <property type="term" value="F:metal ion binding"/>
    <property type="evidence" value="ECO:0007669"/>
    <property type="project" value="InterPro"/>
</dbReference>
<dbReference type="Pfam" id="PF00675">
    <property type="entry name" value="Peptidase_M16"/>
    <property type="match status" value="1"/>
</dbReference>
<comment type="similarity">
    <text evidence="2 3">Belongs to the peptidase M16 family.</text>
</comment>
<dbReference type="InterPro" id="IPR011249">
    <property type="entry name" value="Metalloenz_LuxS/M16"/>
</dbReference>
<evidence type="ECO:0000313" key="7">
    <source>
        <dbReference type="Proteomes" id="UP001431776"/>
    </source>
</evidence>
<evidence type="ECO:0000256" key="2">
    <source>
        <dbReference type="ARBA" id="ARBA00007261"/>
    </source>
</evidence>
<evidence type="ECO:0000256" key="1">
    <source>
        <dbReference type="ARBA" id="ARBA00001947"/>
    </source>
</evidence>
<dbReference type="InterPro" id="IPR007863">
    <property type="entry name" value="Peptidase_M16_C"/>
</dbReference>
<dbReference type="PANTHER" id="PTHR11851">
    <property type="entry name" value="METALLOPROTEASE"/>
    <property type="match status" value="1"/>
</dbReference>
<name>A0AAW6U113_9BACT</name>
<protein>
    <submittedName>
        <fullName evidence="6">Pitrilysin family protein</fullName>
    </submittedName>
</protein>
<dbReference type="GO" id="GO:0004222">
    <property type="term" value="F:metalloendopeptidase activity"/>
    <property type="evidence" value="ECO:0007669"/>
    <property type="project" value="InterPro"/>
</dbReference>
<evidence type="ECO:0000313" key="6">
    <source>
        <dbReference type="EMBL" id="MDI6449334.1"/>
    </source>
</evidence>
<dbReference type="PANTHER" id="PTHR11851:SF49">
    <property type="entry name" value="MITOCHONDRIAL-PROCESSING PEPTIDASE SUBUNIT ALPHA"/>
    <property type="match status" value="1"/>
</dbReference>
<dbReference type="SUPFAM" id="SSF63411">
    <property type="entry name" value="LuxS/MPP-like metallohydrolase"/>
    <property type="match status" value="2"/>
</dbReference>
<dbReference type="Proteomes" id="UP001431776">
    <property type="component" value="Unassembled WGS sequence"/>
</dbReference>
<dbReference type="InterPro" id="IPR011765">
    <property type="entry name" value="Pept_M16_N"/>
</dbReference>
<dbReference type="Gene3D" id="3.30.830.10">
    <property type="entry name" value="Metalloenzyme, LuxS/M16 peptidase-like"/>
    <property type="match status" value="2"/>
</dbReference>
<dbReference type="Pfam" id="PF05193">
    <property type="entry name" value="Peptidase_M16_C"/>
    <property type="match status" value="1"/>
</dbReference>
<proteinExistence type="inferred from homology"/>
<comment type="cofactor">
    <cofactor evidence="1">
        <name>Zn(2+)</name>
        <dbReference type="ChEBI" id="CHEBI:29105"/>
    </cofactor>
</comment>
<organism evidence="6 7">
    <name type="scientific">Anaerobaca lacustris</name>
    <dbReference type="NCBI Taxonomy" id="3044600"/>
    <lineage>
        <taxon>Bacteria</taxon>
        <taxon>Pseudomonadati</taxon>
        <taxon>Planctomycetota</taxon>
        <taxon>Phycisphaerae</taxon>
        <taxon>Sedimentisphaerales</taxon>
        <taxon>Anaerobacaceae</taxon>
        <taxon>Anaerobaca</taxon>
    </lineage>
</organism>
<dbReference type="RefSeq" id="WP_349244742.1">
    <property type="nucleotide sequence ID" value="NZ_JASCXX010000010.1"/>
</dbReference>
<comment type="caution">
    <text evidence="6">The sequence shown here is derived from an EMBL/GenBank/DDBJ whole genome shotgun (WGS) entry which is preliminary data.</text>
</comment>
<feature type="domain" description="Peptidase M16 N-terminal" evidence="4">
    <location>
        <begin position="23"/>
        <end position="164"/>
    </location>
</feature>
<accession>A0AAW6U113</accession>
<gene>
    <name evidence="6" type="ORF">QJ522_09800</name>
</gene>
<dbReference type="AlphaFoldDB" id="A0AAW6U113"/>
<dbReference type="InterPro" id="IPR001431">
    <property type="entry name" value="Pept_M16_Zn_BS"/>
</dbReference>
<feature type="domain" description="Peptidase M16 C-terminal" evidence="5">
    <location>
        <begin position="171"/>
        <end position="343"/>
    </location>
</feature>
<dbReference type="GO" id="GO:0006508">
    <property type="term" value="P:proteolysis"/>
    <property type="evidence" value="ECO:0007669"/>
    <property type="project" value="InterPro"/>
</dbReference>
<evidence type="ECO:0000259" key="5">
    <source>
        <dbReference type="Pfam" id="PF05193"/>
    </source>
</evidence>
<sequence>MSSKPMQFEQMTLSNGLVLIGEINPSAKTAAVGFFVRTGSRDETPEINGVSHFLEHMLFKGTDSLGALEVNEAFDRRGAQFNAFTSEENTVYYASVLPEYLLEITDLWAELMRPALRDDDFDMEKNVIKEEIAMYEDTPTFDVIDRCRTLHYGSHPCGNSVLGTVASIDGMTADQMRQYFARRYAPNNMVVACSGNFDWGRFCATVEARCGRWQPQTVDRLLKDFEGTRASERLGKPSLNREHICLVHTGVSAQDPRRFAASLLSLIVGDDFGSRFYWDLVDKAVAEAASMHFGPLDGTGIFYNYLRCSRVGVPRVMEIVTGIFRDLLRDGISEDELTKARNKVLSSLVIKNELPMGRLVDLGFNWMYLGQYRPVEDDVEAVRAVRVEEVNTLIRELDLSRFTQYSLGPAAA</sequence>
<dbReference type="InterPro" id="IPR050361">
    <property type="entry name" value="MPP/UQCRC_Complex"/>
</dbReference>
<evidence type="ECO:0000256" key="3">
    <source>
        <dbReference type="RuleBase" id="RU004447"/>
    </source>
</evidence>
<dbReference type="EMBL" id="JASCXX010000010">
    <property type="protein sequence ID" value="MDI6449334.1"/>
    <property type="molecule type" value="Genomic_DNA"/>
</dbReference>
<keyword evidence="7" id="KW-1185">Reference proteome</keyword>
<reference evidence="6" key="1">
    <citation type="submission" date="2023-05" db="EMBL/GenBank/DDBJ databases">
        <title>Anaerotaeda fermentans gen. nov., sp. nov., a novel anaerobic planctomycete of the new family within the order Sedimentisphaerales isolated from Taman Peninsula, Russia.</title>
        <authorList>
            <person name="Khomyakova M.A."/>
            <person name="Merkel A.Y."/>
            <person name="Slobodkin A.I."/>
        </authorList>
    </citation>
    <scope>NUCLEOTIDE SEQUENCE</scope>
    <source>
        <strain evidence="6">M17dextr</strain>
    </source>
</reference>
<dbReference type="PROSITE" id="PS00143">
    <property type="entry name" value="INSULINASE"/>
    <property type="match status" value="1"/>
</dbReference>
<evidence type="ECO:0000259" key="4">
    <source>
        <dbReference type="Pfam" id="PF00675"/>
    </source>
</evidence>